<dbReference type="Gene3D" id="1.10.150.380">
    <property type="entry name" value="GatB domain, N-terminal subdomain"/>
    <property type="match status" value="1"/>
</dbReference>
<dbReference type="EMBL" id="AP024597">
    <property type="protein sequence ID" value="BCU71172.1"/>
    <property type="molecule type" value="Genomic_DNA"/>
</dbReference>
<dbReference type="GO" id="GO:0006412">
    <property type="term" value="P:translation"/>
    <property type="evidence" value="ECO:0007669"/>
    <property type="project" value="UniProtKB-UniRule"/>
</dbReference>
<dbReference type="KEGG" id="csty:KN1_24690"/>
<comment type="similarity">
    <text evidence="6">Belongs to the GatB/GatE family. GatE subfamily.</text>
</comment>
<dbReference type="InterPro" id="IPR004414">
    <property type="entry name" value="GatE"/>
</dbReference>
<feature type="domain" description="Asn/Gln amidotransferase" evidence="7">
    <location>
        <begin position="487"/>
        <end position="628"/>
    </location>
</feature>
<organism evidence="8 9">
    <name type="scientific">Stygiolobus caldivivus</name>
    <dbReference type="NCBI Taxonomy" id="2824673"/>
    <lineage>
        <taxon>Archaea</taxon>
        <taxon>Thermoproteota</taxon>
        <taxon>Thermoprotei</taxon>
        <taxon>Sulfolobales</taxon>
        <taxon>Sulfolobaceae</taxon>
        <taxon>Stygiolobus</taxon>
    </lineage>
</organism>
<dbReference type="NCBIfam" id="TIGR00134">
    <property type="entry name" value="gatE_arch"/>
    <property type="match status" value="1"/>
</dbReference>
<protein>
    <recommendedName>
        <fullName evidence="6">Glutamyl-tRNA(Gln) amidotransferase subunit E</fullName>
        <shortName evidence="6">Glu-ADT subunit E</shortName>
        <ecNumber evidence="6">6.3.5.-</ecNumber>
    </recommendedName>
</protein>
<dbReference type="GeneID" id="66164194"/>
<evidence type="ECO:0000256" key="6">
    <source>
        <dbReference type="HAMAP-Rule" id="MF_00588"/>
    </source>
</evidence>
<dbReference type="Pfam" id="PF02938">
    <property type="entry name" value="GAD"/>
    <property type="match status" value="1"/>
</dbReference>
<dbReference type="SMART" id="SM00845">
    <property type="entry name" value="GatB_Yqey"/>
    <property type="match status" value="1"/>
</dbReference>
<dbReference type="InterPro" id="IPR042114">
    <property type="entry name" value="GatB_C_1"/>
</dbReference>
<dbReference type="Pfam" id="PF02934">
    <property type="entry name" value="GatB_N"/>
    <property type="match status" value="1"/>
</dbReference>
<comment type="subunit">
    <text evidence="6">Heterodimer of GatD and GatE.</text>
</comment>
<evidence type="ECO:0000256" key="5">
    <source>
        <dbReference type="ARBA" id="ARBA00047913"/>
    </source>
</evidence>
<dbReference type="InterPro" id="IPR017959">
    <property type="entry name" value="Asn/Gln-tRNA_amidoTrfase_suB/E"/>
</dbReference>
<dbReference type="FunFam" id="3.30.1360.30:FF:000003">
    <property type="entry name" value="Glutamyl-tRNA(Gln) amidotransferase subunit E"/>
    <property type="match status" value="1"/>
</dbReference>
<dbReference type="Gene3D" id="3.30.1360.30">
    <property type="entry name" value="GAD-like domain"/>
    <property type="match status" value="1"/>
</dbReference>
<accession>A0A8D5U8H9</accession>
<comment type="catalytic activity">
    <reaction evidence="5 6">
        <text>L-glutamyl-tRNA(Gln) + L-glutamine + ATP + H2O = L-glutaminyl-tRNA(Gln) + L-glutamate + ADP + phosphate + H(+)</text>
        <dbReference type="Rhea" id="RHEA:17521"/>
        <dbReference type="Rhea" id="RHEA-COMP:9681"/>
        <dbReference type="Rhea" id="RHEA-COMP:9684"/>
        <dbReference type="ChEBI" id="CHEBI:15377"/>
        <dbReference type="ChEBI" id="CHEBI:15378"/>
        <dbReference type="ChEBI" id="CHEBI:29985"/>
        <dbReference type="ChEBI" id="CHEBI:30616"/>
        <dbReference type="ChEBI" id="CHEBI:43474"/>
        <dbReference type="ChEBI" id="CHEBI:58359"/>
        <dbReference type="ChEBI" id="CHEBI:78520"/>
        <dbReference type="ChEBI" id="CHEBI:78521"/>
        <dbReference type="ChEBI" id="CHEBI:456216"/>
    </reaction>
</comment>
<keyword evidence="1 6" id="KW-0436">Ligase</keyword>
<evidence type="ECO:0000313" key="9">
    <source>
        <dbReference type="Proteomes" id="UP000825123"/>
    </source>
</evidence>
<name>A0A8D5U8H9_9CREN</name>
<dbReference type="Proteomes" id="UP000825123">
    <property type="component" value="Chromosome"/>
</dbReference>
<evidence type="ECO:0000256" key="4">
    <source>
        <dbReference type="ARBA" id="ARBA00022917"/>
    </source>
</evidence>
<evidence type="ECO:0000256" key="3">
    <source>
        <dbReference type="ARBA" id="ARBA00022840"/>
    </source>
</evidence>
<evidence type="ECO:0000256" key="1">
    <source>
        <dbReference type="ARBA" id="ARBA00022598"/>
    </source>
</evidence>
<dbReference type="GO" id="GO:0050567">
    <property type="term" value="F:glutaminyl-tRNA synthase (glutamine-hydrolyzing) activity"/>
    <property type="evidence" value="ECO:0007669"/>
    <property type="project" value="UniProtKB-UniRule"/>
</dbReference>
<dbReference type="InterPro" id="IPR003789">
    <property type="entry name" value="Asn/Gln_tRNA_amidoTrase-B-like"/>
</dbReference>
<gene>
    <name evidence="6" type="primary">gatE</name>
    <name evidence="8" type="ORF">KN1_24690</name>
</gene>
<keyword evidence="2 6" id="KW-0547">Nucleotide-binding</keyword>
<evidence type="ECO:0000313" key="8">
    <source>
        <dbReference type="EMBL" id="BCU71172.1"/>
    </source>
</evidence>
<keyword evidence="9" id="KW-1185">Reference proteome</keyword>
<dbReference type="Pfam" id="PF02637">
    <property type="entry name" value="GatB_Yqey"/>
    <property type="match status" value="1"/>
</dbReference>
<dbReference type="GO" id="GO:0070681">
    <property type="term" value="P:glutaminyl-tRNAGln biosynthesis via transamidation"/>
    <property type="evidence" value="ECO:0007669"/>
    <property type="project" value="TreeGrafter"/>
</dbReference>
<dbReference type="PANTHER" id="PTHR11659">
    <property type="entry name" value="GLUTAMYL-TRNA GLN AMIDOTRANSFERASE SUBUNIT B MITOCHONDRIAL AND PROKARYOTIC PET112-RELATED"/>
    <property type="match status" value="1"/>
</dbReference>
<dbReference type="GO" id="GO:0004812">
    <property type="term" value="F:aminoacyl-tRNA ligase activity"/>
    <property type="evidence" value="ECO:0007669"/>
    <property type="project" value="InterPro"/>
</dbReference>
<dbReference type="InterPro" id="IPR017958">
    <property type="entry name" value="Gln-tRNA_amidoTrfase_suB_CS"/>
</dbReference>
<sequence>MTELDYSKLGLKVGLEIHQQLNTSHKLFCNCDTSLGETFHASLERYLRPSFSELGEVDIAALFEWQKGKKYIYNLPKNSCLVECDEEPPHLINDEALGIVTAISLALHSTLVDEVYVMRKIVIDGSNTSGFQRTAIVALGGYIEVEGEKIGIQTIALEEDASRKISENKDEILYNLDRLGVPLIEISTAPDIHTPEQAEKVAFAIGQLLRMTGKVKRGIGTIRQDLNVSIGGGVKTEIKGVQRLELIPEIIRNEARRQYELLKIKEELTQKRGVTKEFIAENFKPTDLTSIFTSTNSRLVKKELEKGALVYGVRIPKFKGIFGWELMKNRRFGTEVADYVRVLAGLGGIFHSDELPNYGITQDEVDEVKKALGTSDDDAFVLVVGDKSKLELALSTIRDRIIYALEGVPKETRTALEDGTTKFMRPQPGSARMYPETDIPPRRIDSKILELSKSFMPENPEVKLKKLIQYGLSRELANAILNSPRIDLFEELVSKYSPKVQPSIIASILEVNLKYVKSKGADTSLITDEILEYIVKLLYEDKINKDSVPEILLDYALSKGDINKIVEKYSKITDEELEKLVDQVIHENEKIIEEKGDKAFNIIMGKVMSKVRGKAEGKKVADIISKRMKSYPRS</sequence>
<dbReference type="RefSeq" id="WP_221287913.1">
    <property type="nucleotide sequence ID" value="NZ_AP024597.1"/>
</dbReference>
<reference evidence="8 9" key="1">
    <citation type="submission" date="2021-04" db="EMBL/GenBank/DDBJ databases">
        <title>Complete genome sequence of Stygiolobus sp. KN-1.</title>
        <authorList>
            <person name="Nakamura K."/>
            <person name="Sakai H."/>
            <person name="Kurosawa N."/>
        </authorList>
    </citation>
    <scope>NUCLEOTIDE SEQUENCE [LARGE SCALE GENOMIC DNA]</scope>
    <source>
        <strain evidence="8 9">KN-1</strain>
    </source>
</reference>
<comment type="function">
    <text evidence="6">Allows the formation of correctly charged Gln-tRNA(Gln) through the transamidation of misacylated Glu-tRNA(Gln) in organisms which lack glutaminyl-tRNA synthetase. The reaction takes place in the presence of glutamine and ATP through an activated gamma-phospho-Glu-tRNA(Gln). The GatDE system is specific for glutamate and does not act on aspartate.</text>
</comment>
<dbReference type="AlphaFoldDB" id="A0A8D5U8H9"/>
<dbReference type="HAMAP" id="MF_00588">
    <property type="entry name" value="GatE"/>
    <property type="match status" value="1"/>
</dbReference>
<dbReference type="PANTHER" id="PTHR11659:SF2">
    <property type="entry name" value="GLUTAMYL-TRNA(GLN) AMIDOTRANSFERASE SUBUNIT E"/>
    <property type="match status" value="1"/>
</dbReference>
<dbReference type="NCBIfam" id="NF003107">
    <property type="entry name" value="PRK04028.1"/>
    <property type="match status" value="1"/>
</dbReference>
<dbReference type="InterPro" id="IPR004115">
    <property type="entry name" value="GAD-like_sf"/>
</dbReference>
<dbReference type="InterPro" id="IPR018027">
    <property type="entry name" value="Asn/Gln_amidotransferase"/>
</dbReference>
<evidence type="ECO:0000259" key="7">
    <source>
        <dbReference type="SMART" id="SM00845"/>
    </source>
</evidence>
<evidence type="ECO:0000256" key="2">
    <source>
        <dbReference type="ARBA" id="ARBA00022741"/>
    </source>
</evidence>
<dbReference type="InterPro" id="IPR014746">
    <property type="entry name" value="Gln_synth/guanido_kin_cat_dom"/>
</dbReference>
<keyword evidence="3 6" id="KW-0067">ATP-binding</keyword>
<dbReference type="InterPro" id="IPR029351">
    <property type="entry name" value="GAD_dom"/>
</dbReference>
<dbReference type="SUPFAM" id="SSF89095">
    <property type="entry name" value="GatB/YqeY motif"/>
    <property type="match status" value="1"/>
</dbReference>
<dbReference type="GO" id="GO:0005524">
    <property type="term" value="F:ATP binding"/>
    <property type="evidence" value="ECO:0007669"/>
    <property type="project" value="UniProtKB-KW"/>
</dbReference>
<dbReference type="Gene3D" id="1.10.10.410">
    <property type="match status" value="1"/>
</dbReference>
<dbReference type="PROSITE" id="PS01234">
    <property type="entry name" value="GATB"/>
    <property type="match status" value="1"/>
</dbReference>
<dbReference type="EC" id="6.3.5.-" evidence="6"/>
<dbReference type="SUPFAM" id="SSF55261">
    <property type="entry name" value="GAD domain-like"/>
    <property type="match status" value="1"/>
</dbReference>
<dbReference type="InterPro" id="IPR023168">
    <property type="entry name" value="GatB_Yqey_C_2"/>
</dbReference>
<dbReference type="InterPro" id="IPR006075">
    <property type="entry name" value="Asn/Gln-tRNA_Trfase_suB/E_cat"/>
</dbReference>
<proteinExistence type="inferred from homology"/>
<dbReference type="SUPFAM" id="SSF55931">
    <property type="entry name" value="Glutamine synthetase/guanido kinase"/>
    <property type="match status" value="1"/>
</dbReference>
<keyword evidence="4 6" id="KW-0648">Protein biosynthesis</keyword>
<dbReference type="GO" id="GO:0005737">
    <property type="term" value="C:cytoplasm"/>
    <property type="evidence" value="ECO:0007669"/>
    <property type="project" value="InterPro"/>
</dbReference>